<evidence type="ECO:0000313" key="5">
    <source>
        <dbReference type="Proteomes" id="UP001320245"/>
    </source>
</evidence>
<feature type="compositionally biased region" description="Basic and acidic residues" evidence="3">
    <location>
        <begin position="41"/>
        <end position="52"/>
    </location>
</feature>
<dbReference type="EMBL" id="JAJSPL020000010">
    <property type="protein sequence ID" value="KAK7744446.1"/>
    <property type="molecule type" value="Genomic_DNA"/>
</dbReference>
<dbReference type="InterPro" id="IPR037239">
    <property type="entry name" value="OSBP_sf"/>
</dbReference>
<reference evidence="4 5" key="1">
    <citation type="journal article" date="2023" name="PLoS ONE">
        <title>Cytospora paraplurivora sp. nov. isolated from orchards with fruit tree decline syndrome in Ontario, Canada.</title>
        <authorList>
            <person name="Ilyukhin E."/>
            <person name="Nguyen H.D.T."/>
            <person name="Castle A.J."/>
            <person name="Ellouze W."/>
        </authorList>
    </citation>
    <scope>NUCLEOTIDE SEQUENCE [LARGE SCALE GENOMIC DNA]</scope>
    <source>
        <strain evidence="4 5">FDS-564</strain>
    </source>
</reference>
<sequence>MRSQFYVAGSPTVSIRKPLNAFLGELFLASWTHTPVASKSTGKEKGEEKERGLALGMDSGDGKPATTRLISEQVSHHPPITAMAIIDDEHGIRADGYARVEMTFNGNVDIRQIGHAILHIDKYDEDYLIPLPDIKVRGFLSGRLYPEVLGTYTMVSSSGYVSEMTFSGAGVFRGKRNSFEAKMYRKDDPKKMPIYEVAGVWSESWTVKDSRTGEILERYDVDAVENRPAPININPIDKQDPWESRRAWAAVIDAINRGDSHDTIAEKSRLEKAQRRMRAIEKKNGQSWEPLLFTSKGGDRHEIFHKLVEGTNWKLNEEKTGGGHRVVRIGLLAFITALLICYRSSILSWSPWGWRFDDSTFRAVGLPTPQDQQTGPESSSASTKWATTPAEAIYSDSKDGESSRVILPPGDGKPPPGSGSEGSTSPSNGFNEARYEFQQDLLLYAQPTFDVAKLKQYKPHNDHGPGQFAFATYLSTRDNNVHDPYFLSAMQLVYRILWDPKSRSQYHPIVVFVAPFIPQEQRDLLQAAGAAVRELDLVPWDPPRAAGGGDDMFPFARWRDLFSKLNIWGQLDFSRIAFLDLDAFPVRNLDGIFSGAVAPRQRCRAELLAPEDKVHEQGICDYVFAGHSYGDGINVGVMVLEPNRYMHQRLLRESQDTSKFDNRMAEQAFLNYAFGQAGPFPTQLIGREWNGFFPQDDEEPLLRVVHEKLWVSSDLPEWTKDVFKNGWFEMLTLYQSAQFEAMRADDALVQ</sequence>
<evidence type="ECO:0000313" key="4">
    <source>
        <dbReference type="EMBL" id="KAK7744446.1"/>
    </source>
</evidence>
<dbReference type="GO" id="GO:0016020">
    <property type="term" value="C:membrane"/>
    <property type="evidence" value="ECO:0007669"/>
    <property type="project" value="TreeGrafter"/>
</dbReference>
<organism evidence="4 5">
    <name type="scientific">Cytospora paraplurivora</name>
    <dbReference type="NCBI Taxonomy" id="2898453"/>
    <lineage>
        <taxon>Eukaryota</taxon>
        <taxon>Fungi</taxon>
        <taxon>Dikarya</taxon>
        <taxon>Ascomycota</taxon>
        <taxon>Pezizomycotina</taxon>
        <taxon>Sordariomycetes</taxon>
        <taxon>Sordariomycetidae</taxon>
        <taxon>Diaporthales</taxon>
        <taxon>Cytosporaceae</taxon>
        <taxon>Cytospora</taxon>
    </lineage>
</organism>
<dbReference type="InterPro" id="IPR018494">
    <property type="entry name" value="Oxysterol-bd_CS"/>
</dbReference>
<dbReference type="Gene3D" id="2.40.160.120">
    <property type="match status" value="1"/>
</dbReference>
<feature type="compositionally biased region" description="Polar residues" evidence="3">
    <location>
        <begin position="369"/>
        <end position="386"/>
    </location>
</feature>
<dbReference type="Proteomes" id="UP001320245">
    <property type="component" value="Unassembled WGS sequence"/>
</dbReference>
<dbReference type="Gene3D" id="3.30.70.3490">
    <property type="match status" value="1"/>
</dbReference>
<accession>A0AAN9UAP2</accession>
<keyword evidence="5" id="KW-1185">Reference proteome</keyword>
<protein>
    <recommendedName>
        <fullName evidence="6">Glycosyltransferase family 8 protein</fullName>
    </recommendedName>
</protein>
<dbReference type="InterPro" id="IPR000648">
    <property type="entry name" value="Oxysterol-bd"/>
</dbReference>
<feature type="region of interest" description="Disordered" evidence="3">
    <location>
        <begin position="365"/>
        <end position="430"/>
    </location>
</feature>
<comment type="similarity">
    <text evidence="1 2">Belongs to the OSBP family.</text>
</comment>
<dbReference type="PANTHER" id="PTHR10972">
    <property type="entry name" value="OXYSTEROL-BINDING PROTEIN-RELATED"/>
    <property type="match status" value="1"/>
</dbReference>
<dbReference type="Gene3D" id="3.90.550.10">
    <property type="entry name" value="Spore Coat Polysaccharide Biosynthesis Protein SpsA, Chain A"/>
    <property type="match status" value="1"/>
</dbReference>
<evidence type="ECO:0000256" key="2">
    <source>
        <dbReference type="RuleBase" id="RU003844"/>
    </source>
</evidence>
<dbReference type="PROSITE" id="PS01013">
    <property type="entry name" value="OSBP"/>
    <property type="match status" value="1"/>
</dbReference>
<dbReference type="PANTHER" id="PTHR10972:SF92">
    <property type="entry name" value="OXYSTEROL BINDING PROTEIN"/>
    <property type="match status" value="1"/>
</dbReference>
<dbReference type="Pfam" id="PF01237">
    <property type="entry name" value="Oxysterol_BP"/>
    <property type="match status" value="1"/>
</dbReference>
<dbReference type="GO" id="GO:0008142">
    <property type="term" value="F:oxysterol binding"/>
    <property type="evidence" value="ECO:0007669"/>
    <property type="project" value="TreeGrafter"/>
</dbReference>
<comment type="caution">
    <text evidence="4">The sequence shown here is derived from an EMBL/GenBank/DDBJ whole genome shotgun (WGS) entry which is preliminary data.</text>
</comment>
<evidence type="ECO:0000256" key="3">
    <source>
        <dbReference type="SAM" id="MobiDB-lite"/>
    </source>
</evidence>
<feature type="region of interest" description="Disordered" evidence="3">
    <location>
        <begin position="37"/>
        <end position="62"/>
    </location>
</feature>
<dbReference type="AlphaFoldDB" id="A0AAN9UAP2"/>
<evidence type="ECO:0008006" key="6">
    <source>
        <dbReference type="Google" id="ProtNLM"/>
    </source>
</evidence>
<dbReference type="SUPFAM" id="SSF53448">
    <property type="entry name" value="Nucleotide-diphospho-sugar transferases"/>
    <property type="match status" value="1"/>
</dbReference>
<dbReference type="InterPro" id="IPR029044">
    <property type="entry name" value="Nucleotide-diphossugar_trans"/>
</dbReference>
<evidence type="ECO:0000256" key="1">
    <source>
        <dbReference type="ARBA" id="ARBA00008842"/>
    </source>
</evidence>
<dbReference type="GO" id="GO:0005829">
    <property type="term" value="C:cytosol"/>
    <property type="evidence" value="ECO:0007669"/>
    <property type="project" value="TreeGrafter"/>
</dbReference>
<dbReference type="SUPFAM" id="SSF144000">
    <property type="entry name" value="Oxysterol-binding protein-like"/>
    <property type="match status" value="1"/>
</dbReference>
<proteinExistence type="inferred from homology"/>
<name>A0AAN9UAP2_9PEZI</name>
<gene>
    <name evidence="4" type="ORF">SLS53_003330</name>
</gene>